<dbReference type="PANTHER" id="PTHR38846:SF1">
    <property type="entry name" value="C3H1-TYPE DOMAIN-CONTAINING PROTEIN"/>
    <property type="match status" value="1"/>
</dbReference>
<reference evidence="1 2" key="1">
    <citation type="submission" date="2019-12" db="EMBL/GenBank/DDBJ databases">
        <title>Draft genome sequence of the ascomycete Xylaria multiplex DSM 110363.</title>
        <authorList>
            <person name="Buettner E."/>
            <person name="Kellner H."/>
        </authorList>
    </citation>
    <scope>NUCLEOTIDE SEQUENCE [LARGE SCALE GENOMIC DNA]</scope>
    <source>
        <strain evidence="1 2">DSM 110363</strain>
    </source>
</reference>
<dbReference type="AlphaFoldDB" id="A0A7C8MLC1"/>
<keyword evidence="2" id="KW-1185">Reference proteome</keyword>
<sequence length="145" mass="16773">MAKKKNRKARADAPVARPAIVGEWGKYMGRGDLEDWQRLMRDLGFEEEFVSKTQCRKTLKAVWVNIHDFLDAVKKGEPVHHFESQDQLARYTIKNRLFYPKKNIEKGSPLRQLLAQIRRRQAMIDYEYTGLALEMGGLSITGHGI</sequence>
<dbReference type="PANTHER" id="PTHR38846">
    <property type="entry name" value="C3H1-TYPE DOMAIN-CONTAINING PROTEIN"/>
    <property type="match status" value="1"/>
</dbReference>
<evidence type="ECO:0000313" key="1">
    <source>
        <dbReference type="EMBL" id="KAF2965148.1"/>
    </source>
</evidence>
<gene>
    <name evidence="1" type="ORF">GQX73_g8418</name>
</gene>
<dbReference type="Proteomes" id="UP000481858">
    <property type="component" value="Unassembled WGS sequence"/>
</dbReference>
<protein>
    <submittedName>
        <fullName evidence="1">Uncharacterized protein</fullName>
    </submittedName>
</protein>
<proteinExistence type="predicted"/>
<dbReference type="InParanoid" id="A0A7C8MLC1"/>
<evidence type="ECO:0000313" key="2">
    <source>
        <dbReference type="Proteomes" id="UP000481858"/>
    </source>
</evidence>
<accession>A0A7C8MLC1</accession>
<dbReference type="EMBL" id="WUBL01000124">
    <property type="protein sequence ID" value="KAF2965148.1"/>
    <property type="molecule type" value="Genomic_DNA"/>
</dbReference>
<name>A0A7C8MLC1_9PEZI</name>
<organism evidence="1 2">
    <name type="scientific">Xylaria multiplex</name>
    <dbReference type="NCBI Taxonomy" id="323545"/>
    <lineage>
        <taxon>Eukaryota</taxon>
        <taxon>Fungi</taxon>
        <taxon>Dikarya</taxon>
        <taxon>Ascomycota</taxon>
        <taxon>Pezizomycotina</taxon>
        <taxon>Sordariomycetes</taxon>
        <taxon>Xylariomycetidae</taxon>
        <taxon>Xylariales</taxon>
        <taxon>Xylariaceae</taxon>
        <taxon>Xylaria</taxon>
    </lineage>
</organism>
<dbReference type="OrthoDB" id="6105938at2759"/>
<comment type="caution">
    <text evidence="1">The sequence shown here is derived from an EMBL/GenBank/DDBJ whole genome shotgun (WGS) entry which is preliminary data.</text>
</comment>